<dbReference type="InterPro" id="IPR001638">
    <property type="entry name" value="Solute-binding_3/MltF_N"/>
</dbReference>
<sequence length="359" mass="38568">MIVPFSPSLRGLAGWRRRAVLGALAVAGLTVSACATDSLADDPYSRTILEATGDFPLPPGAFYDKASSRKPATEANTPDLSTLAPDDQTPEERIPEIYQRGRIIVGVDQSLNLLSFRDFSTGELSGFEVSLAQEIARDIFDNPDAVEFRFVDSNERTAALEDGTVDVVLRTMTVTDARREKVLFSAPYLTARAGVLVSSPGGDASPEDVEDGRICVSRGSTTEDLIRRLSPNNTLLLVGNWSDCLISLQNSQAEIVVADDTILAGINDQDPATAIVQRGLNEESYAAGVSKGNPGLVRQINATLERMASDGTWQSLYDTWFGPFLPSGTQPSPQYGDDEDILGISPTPEAAPEGEVDNR</sequence>
<dbReference type="SMART" id="SM00062">
    <property type="entry name" value="PBPb"/>
    <property type="match status" value="1"/>
</dbReference>
<dbReference type="GO" id="GO:0006865">
    <property type="term" value="P:amino acid transport"/>
    <property type="evidence" value="ECO:0007669"/>
    <property type="project" value="TreeGrafter"/>
</dbReference>
<dbReference type="SUPFAM" id="SSF53850">
    <property type="entry name" value="Periplasmic binding protein-like II"/>
    <property type="match status" value="1"/>
</dbReference>
<dbReference type="GO" id="GO:0005576">
    <property type="term" value="C:extracellular region"/>
    <property type="evidence" value="ECO:0007669"/>
    <property type="project" value="TreeGrafter"/>
</dbReference>
<dbReference type="InterPro" id="IPR051455">
    <property type="entry name" value="Bact_solute-bind_prot3"/>
</dbReference>
<dbReference type="EMBL" id="JASOOY020000013">
    <property type="protein sequence ID" value="MEO3716830.1"/>
    <property type="molecule type" value="Genomic_DNA"/>
</dbReference>
<dbReference type="PANTHER" id="PTHR30085">
    <property type="entry name" value="AMINO ACID ABC TRANSPORTER PERMEASE"/>
    <property type="match status" value="1"/>
</dbReference>
<comment type="similarity">
    <text evidence="1">Belongs to the bacterial solute-binding protein 3 family.</text>
</comment>
<dbReference type="RefSeq" id="WP_284827243.1">
    <property type="nucleotide sequence ID" value="NZ_JASOOY020000013.1"/>
</dbReference>
<feature type="signal peptide" evidence="5">
    <location>
        <begin position="1"/>
        <end position="35"/>
    </location>
</feature>
<feature type="non-terminal residue" evidence="7">
    <location>
        <position position="1"/>
    </location>
</feature>
<protein>
    <submittedName>
        <fullName evidence="7">Glutamate ABC transporter substrate-binding protein</fullName>
    </submittedName>
</protein>
<dbReference type="GO" id="GO:0030288">
    <property type="term" value="C:outer membrane-bounded periplasmic space"/>
    <property type="evidence" value="ECO:0007669"/>
    <property type="project" value="TreeGrafter"/>
</dbReference>
<keyword evidence="3 5" id="KW-0732">Signal</keyword>
<comment type="caution">
    <text evidence="7">The sequence shown here is derived from an EMBL/GenBank/DDBJ whole genome shotgun (WGS) entry which is preliminary data.</text>
</comment>
<dbReference type="CDD" id="cd13690">
    <property type="entry name" value="PBP2_GluB"/>
    <property type="match status" value="1"/>
</dbReference>
<organism evidence="7 8">
    <name type="scientific">Corynebacterium amycolatum</name>
    <dbReference type="NCBI Taxonomy" id="43765"/>
    <lineage>
        <taxon>Bacteria</taxon>
        <taxon>Bacillati</taxon>
        <taxon>Actinomycetota</taxon>
        <taxon>Actinomycetes</taxon>
        <taxon>Mycobacteriales</taxon>
        <taxon>Corynebacteriaceae</taxon>
        <taxon>Corynebacterium</taxon>
    </lineage>
</organism>
<reference evidence="7" key="1">
    <citation type="submission" date="2023-05" db="EMBL/GenBank/DDBJ databases">
        <authorList>
            <person name="Du J."/>
        </authorList>
    </citation>
    <scope>NUCLEOTIDE SEQUENCE</scope>
    <source>
        <strain evidence="7">UMB1064</strain>
    </source>
</reference>
<gene>
    <name evidence="7" type="ORF">QP460_004420</name>
</gene>
<evidence type="ECO:0000256" key="2">
    <source>
        <dbReference type="ARBA" id="ARBA00022448"/>
    </source>
</evidence>
<evidence type="ECO:0000256" key="4">
    <source>
        <dbReference type="SAM" id="MobiDB-lite"/>
    </source>
</evidence>
<evidence type="ECO:0000313" key="7">
    <source>
        <dbReference type="EMBL" id="MEO3716830.1"/>
    </source>
</evidence>
<reference evidence="7" key="2">
    <citation type="submission" date="2024-05" db="EMBL/GenBank/DDBJ databases">
        <authorList>
            <person name="Wolfe A."/>
        </authorList>
    </citation>
    <scope>NUCLEOTIDE SEQUENCE</scope>
    <source>
        <strain evidence="7">UMB1064</strain>
    </source>
</reference>
<accession>A0AAW9SWD3</accession>
<evidence type="ECO:0000256" key="3">
    <source>
        <dbReference type="ARBA" id="ARBA00022729"/>
    </source>
</evidence>
<evidence type="ECO:0000259" key="6">
    <source>
        <dbReference type="SMART" id="SM00062"/>
    </source>
</evidence>
<dbReference type="Pfam" id="PF00497">
    <property type="entry name" value="SBP_bac_3"/>
    <property type="match status" value="1"/>
</dbReference>
<evidence type="ECO:0000313" key="8">
    <source>
        <dbReference type="Proteomes" id="UP001223646"/>
    </source>
</evidence>
<feature type="domain" description="Solute-binding protein family 3/N-terminal" evidence="6">
    <location>
        <begin position="102"/>
        <end position="324"/>
    </location>
</feature>
<feature type="chain" id="PRO_5043567044" evidence="5">
    <location>
        <begin position="36"/>
        <end position="359"/>
    </location>
</feature>
<dbReference type="PANTHER" id="PTHR30085:SF6">
    <property type="entry name" value="ABC TRANSPORTER GLUTAMINE-BINDING PROTEIN GLNH"/>
    <property type="match status" value="1"/>
</dbReference>
<dbReference type="AlphaFoldDB" id="A0AAW9SWD3"/>
<feature type="region of interest" description="Disordered" evidence="4">
    <location>
        <begin position="327"/>
        <end position="359"/>
    </location>
</feature>
<keyword evidence="2" id="KW-0813">Transport</keyword>
<proteinExistence type="inferred from homology"/>
<dbReference type="Proteomes" id="UP001223646">
    <property type="component" value="Unassembled WGS sequence"/>
</dbReference>
<feature type="region of interest" description="Disordered" evidence="4">
    <location>
        <begin position="66"/>
        <end position="91"/>
    </location>
</feature>
<dbReference type="Gene3D" id="3.40.190.10">
    <property type="entry name" value="Periplasmic binding protein-like II"/>
    <property type="match status" value="2"/>
</dbReference>
<evidence type="ECO:0000256" key="1">
    <source>
        <dbReference type="ARBA" id="ARBA00010333"/>
    </source>
</evidence>
<name>A0AAW9SWD3_CORAY</name>
<evidence type="ECO:0000256" key="5">
    <source>
        <dbReference type="SAM" id="SignalP"/>
    </source>
</evidence>